<keyword evidence="6 7" id="KW-0472">Membrane</keyword>
<evidence type="ECO:0000256" key="3">
    <source>
        <dbReference type="ARBA" id="ARBA00022448"/>
    </source>
</evidence>
<proteinExistence type="inferred from homology"/>
<dbReference type="SUPFAM" id="SSF103473">
    <property type="entry name" value="MFS general substrate transporter"/>
    <property type="match status" value="1"/>
</dbReference>
<dbReference type="EMBL" id="SGPL01000266">
    <property type="protein sequence ID" value="THH14575.1"/>
    <property type="molecule type" value="Genomic_DNA"/>
</dbReference>
<dbReference type="AlphaFoldDB" id="A0A4S4LR34"/>
<feature type="transmembrane region" description="Helical" evidence="7">
    <location>
        <begin position="532"/>
        <end position="553"/>
    </location>
</feature>
<dbReference type="PANTHER" id="PTHR11660:SF57">
    <property type="entry name" value="SOLUTE CARRIER FAMILY 40 MEMBER"/>
    <property type="match status" value="1"/>
</dbReference>
<dbReference type="PANTHER" id="PTHR11660">
    <property type="entry name" value="SOLUTE CARRIER FAMILY 40 MEMBER"/>
    <property type="match status" value="1"/>
</dbReference>
<dbReference type="Proteomes" id="UP000310158">
    <property type="component" value="Unassembled WGS sequence"/>
</dbReference>
<evidence type="ECO:0000256" key="5">
    <source>
        <dbReference type="ARBA" id="ARBA00022989"/>
    </source>
</evidence>
<name>A0A4S4LR34_9AGAM</name>
<accession>A0A4S4LR34</accession>
<comment type="caution">
    <text evidence="9">The sequence shown here is derived from an EMBL/GenBank/DDBJ whole genome shotgun (WGS) entry which is preliminary data.</text>
</comment>
<protein>
    <recommendedName>
        <fullName evidence="7">Solute carrier family 40 member</fullName>
    </recommendedName>
</protein>
<organism evidence="9 10">
    <name type="scientific">Bondarzewia mesenterica</name>
    <dbReference type="NCBI Taxonomy" id="1095465"/>
    <lineage>
        <taxon>Eukaryota</taxon>
        <taxon>Fungi</taxon>
        <taxon>Dikarya</taxon>
        <taxon>Basidiomycota</taxon>
        <taxon>Agaricomycotina</taxon>
        <taxon>Agaricomycetes</taxon>
        <taxon>Russulales</taxon>
        <taxon>Bondarzewiaceae</taxon>
        <taxon>Bondarzewia</taxon>
    </lineage>
</organism>
<feature type="transmembrane region" description="Helical" evidence="7">
    <location>
        <begin position="132"/>
        <end position="154"/>
    </location>
</feature>
<feature type="region of interest" description="Disordered" evidence="8">
    <location>
        <begin position="1"/>
        <end position="20"/>
    </location>
</feature>
<feature type="transmembrane region" description="Helical" evidence="7">
    <location>
        <begin position="100"/>
        <end position="120"/>
    </location>
</feature>
<keyword evidence="7" id="KW-0406">Ion transport</keyword>
<keyword evidence="3 7" id="KW-0813">Transport</keyword>
<dbReference type="InterPro" id="IPR009716">
    <property type="entry name" value="Ferroportin-1"/>
</dbReference>
<evidence type="ECO:0000256" key="8">
    <source>
        <dbReference type="SAM" id="MobiDB-lite"/>
    </source>
</evidence>
<dbReference type="GO" id="GO:0016020">
    <property type="term" value="C:membrane"/>
    <property type="evidence" value="ECO:0007669"/>
    <property type="project" value="UniProtKB-SubCell"/>
</dbReference>
<keyword evidence="10" id="KW-1185">Reference proteome</keyword>
<dbReference type="InterPro" id="IPR036259">
    <property type="entry name" value="MFS_trans_sf"/>
</dbReference>
<keyword evidence="5 7" id="KW-1133">Transmembrane helix</keyword>
<feature type="transmembrane region" description="Helical" evidence="7">
    <location>
        <begin position="214"/>
        <end position="231"/>
    </location>
</feature>
<comment type="similarity">
    <text evidence="2 7">Belongs to the ferroportin (FP) (TC 2.A.100) family. SLC40A subfamily.</text>
</comment>
<evidence type="ECO:0000313" key="9">
    <source>
        <dbReference type="EMBL" id="THH14575.1"/>
    </source>
</evidence>
<feature type="transmembrane region" description="Helical" evidence="7">
    <location>
        <begin position="321"/>
        <end position="346"/>
    </location>
</feature>
<reference evidence="9 10" key="1">
    <citation type="submission" date="2019-02" db="EMBL/GenBank/DDBJ databases">
        <title>Genome sequencing of the rare red list fungi Bondarzewia mesenterica.</title>
        <authorList>
            <person name="Buettner E."/>
            <person name="Kellner H."/>
        </authorList>
    </citation>
    <scope>NUCLEOTIDE SEQUENCE [LARGE SCALE GENOMIC DNA]</scope>
    <source>
        <strain evidence="9 10">DSM 108281</strain>
    </source>
</reference>
<dbReference type="GO" id="GO:0005381">
    <property type="term" value="F:iron ion transmembrane transporter activity"/>
    <property type="evidence" value="ECO:0007669"/>
    <property type="project" value="UniProtKB-UniRule"/>
</dbReference>
<comment type="subcellular location">
    <subcellularLocation>
        <location evidence="1 7">Membrane</location>
        <topology evidence="1 7">Multi-pass membrane protein</topology>
    </subcellularLocation>
</comment>
<evidence type="ECO:0000256" key="4">
    <source>
        <dbReference type="ARBA" id="ARBA00022692"/>
    </source>
</evidence>
<evidence type="ECO:0000256" key="1">
    <source>
        <dbReference type="ARBA" id="ARBA00004141"/>
    </source>
</evidence>
<dbReference type="Pfam" id="PF06963">
    <property type="entry name" value="FPN1"/>
    <property type="match status" value="1"/>
</dbReference>
<dbReference type="OrthoDB" id="648861at2759"/>
<evidence type="ECO:0000256" key="6">
    <source>
        <dbReference type="ARBA" id="ARBA00023136"/>
    </source>
</evidence>
<gene>
    <name evidence="9" type="ORF">EW146_g5777</name>
</gene>
<evidence type="ECO:0000313" key="10">
    <source>
        <dbReference type="Proteomes" id="UP000310158"/>
    </source>
</evidence>
<evidence type="ECO:0000256" key="2">
    <source>
        <dbReference type="ARBA" id="ARBA00006279"/>
    </source>
</evidence>
<comment type="function">
    <text evidence="7">May be involved in iron transport and iron homeostasis.</text>
</comment>
<keyword evidence="4 7" id="KW-0812">Transmembrane</keyword>
<evidence type="ECO:0000256" key="7">
    <source>
        <dbReference type="RuleBase" id="RU365065"/>
    </source>
</evidence>
<comment type="caution">
    <text evidence="7">Lacks conserved residue(s) required for the propagation of feature annotation.</text>
</comment>
<feature type="transmembrane region" description="Helical" evidence="7">
    <location>
        <begin position="237"/>
        <end position="259"/>
    </location>
</feature>
<sequence>MSSKLQTDIATGRDDGSSLREAAIGSENNELFELNEILQPSQVNALSSDDPAERSHLDTAGIWLLAAQHFSSAWGDRTAEFAFPLYLIELFVNTLLPASIYGFVVTGAGIVFSGTVGSLIDNHRRLSAIRTSILSQKLSASICYVIFLLLFLRLPHNDQASWSLFGAITLSGCALKLATVGMNVCVERDWVMTIACGKHEHLLRLNMIMRRIDLLCKLAAPLFVSLLTSTVGYTLSIVILLCIGVFSAVFEFLFVRIVFRRFPVLDRPRRAPSPEDQVPGEAAQGMTAQRGGFVPKTYAHFCQDWVIQQIRDWREFAGHPIFISSVSIALLYLTVLSFDSTFLSYLKSETNYSDPFIAARDETISCHAEQRSSGHICYALVGGTTRTCSSRILVNMVRYTSASTISYVKAISDAGLFRSEAISIFPAVLSFYIGINGRYRVVWNTVMLFGGGLRDAQSAYEIQAETFIKGMAVSRIGLWSFDLIQLTQLQQALEHHPRQNTLTALQYSLQNIFDLAHYGLTIGWNKPAQFKYAATVSLGTVFTAAVVYVFGYARQLRGHLFHFDKLVSQFKCS</sequence>
<feature type="transmembrane region" description="Helical" evidence="7">
    <location>
        <begin position="160"/>
        <end position="178"/>
    </location>
</feature>